<evidence type="ECO:0000256" key="7">
    <source>
        <dbReference type="SAM" id="MobiDB-lite"/>
    </source>
</evidence>
<evidence type="ECO:0000256" key="5">
    <source>
        <dbReference type="ARBA" id="ARBA00022825"/>
    </source>
</evidence>
<dbReference type="PRINTS" id="PR00839">
    <property type="entry name" value="V8PROTEASE"/>
</dbReference>
<evidence type="ECO:0000256" key="2">
    <source>
        <dbReference type="ARBA" id="ARBA00022670"/>
    </source>
</evidence>
<evidence type="ECO:0000313" key="10">
    <source>
        <dbReference type="Proteomes" id="UP000067625"/>
    </source>
</evidence>
<evidence type="ECO:0000259" key="8">
    <source>
        <dbReference type="Pfam" id="PF00089"/>
    </source>
</evidence>
<evidence type="ECO:0000256" key="3">
    <source>
        <dbReference type="ARBA" id="ARBA00022729"/>
    </source>
</evidence>
<keyword evidence="10" id="KW-1185">Reference proteome</keyword>
<dbReference type="AlphaFoldDB" id="A0A0M4GD51"/>
<dbReference type="STRING" id="1441095.AM592_22780"/>
<dbReference type="SUPFAM" id="SSF50494">
    <property type="entry name" value="Trypsin-like serine proteases"/>
    <property type="match status" value="1"/>
</dbReference>
<evidence type="ECO:0000313" key="9">
    <source>
        <dbReference type="EMBL" id="ALC84003.1"/>
    </source>
</evidence>
<dbReference type="EMBL" id="CP012600">
    <property type="protein sequence ID" value="ALC84003.1"/>
    <property type="molecule type" value="Genomic_DNA"/>
</dbReference>
<feature type="compositionally biased region" description="Basic and acidic residues" evidence="7">
    <location>
        <begin position="43"/>
        <end position="64"/>
    </location>
</feature>
<organism evidence="9 10">
    <name type="scientific">Bacillus gobiensis</name>
    <dbReference type="NCBI Taxonomy" id="1441095"/>
    <lineage>
        <taxon>Bacteria</taxon>
        <taxon>Bacillati</taxon>
        <taxon>Bacillota</taxon>
        <taxon>Bacilli</taxon>
        <taxon>Bacillales</taxon>
        <taxon>Bacillaceae</taxon>
        <taxon>Bacillus</taxon>
    </lineage>
</organism>
<dbReference type="InterPro" id="IPR008256">
    <property type="entry name" value="Peptidase_S1B"/>
</dbReference>
<dbReference type="InterPro" id="IPR009003">
    <property type="entry name" value="Peptidase_S1_PA"/>
</dbReference>
<dbReference type="GO" id="GO:0006508">
    <property type="term" value="P:proteolysis"/>
    <property type="evidence" value="ECO:0007669"/>
    <property type="project" value="UniProtKB-KW"/>
</dbReference>
<evidence type="ECO:0000256" key="1">
    <source>
        <dbReference type="ARBA" id="ARBA00008764"/>
    </source>
</evidence>
<protein>
    <recommendedName>
        <fullName evidence="6">Serine protease</fullName>
        <ecNumber evidence="6">3.4.21.-</ecNumber>
    </recommendedName>
</protein>
<feature type="region of interest" description="Disordered" evidence="7">
    <location>
        <begin position="43"/>
        <end position="99"/>
    </location>
</feature>
<name>A0A0M4GD51_9BACI</name>
<feature type="signal peptide" evidence="6">
    <location>
        <begin position="1"/>
        <end position="28"/>
    </location>
</feature>
<gene>
    <name evidence="9" type="ORF">AM592_22780</name>
</gene>
<reference evidence="9 10" key="2">
    <citation type="journal article" date="2016" name="Int. J. Syst. Evol. Microbiol.">
        <title>Bacillus gobiensis sp. nov., isolated from a soil sample.</title>
        <authorList>
            <person name="Liu B."/>
            <person name="Liu G.H."/>
            <person name="Cetin S."/>
            <person name="Schumann P."/>
            <person name="Pan Z.Z."/>
            <person name="Chen Q.Q."/>
        </authorList>
    </citation>
    <scope>NUCLEOTIDE SEQUENCE [LARGE SCALE GENOMIC DNA]</scope>
    <source>
        <strain evidence="9 10">FJAT-4402</strain>
    </source>
</reference>
<dbReference type="RefSeq" id="WP_053605895.1">
    <property type="nucleotide sequence ID" value="NZ_CP012600.1"/>
</dbReference>
<dbReference type="OrthoDB" id="191045at2"/>
<keyword evidence="5 6" id="KW-0720">Serine protease</keyword>
<accession>A0A0M4GD51</accession>
<reference evidence="10" key="1">
    <citation type="submission" date="2015-08" db="EMBL/GenBank/DDBJ databases">
        <title>Genome sequencing project for genomic taxonomy and phylogenomics of Bacillus-like bacteria.</title>
        <authorList>
            <person name="Liu B."/>
            <person name="Wang J."/>
            <person name="Zhu Y."/>
            <person name="Liu G."/>
            <person name="Chen Q."/>
            <person name="Chen Z."/>
            <person name="Lan J."/>
            <person name="Che J."/>
            <person name="Ge C."/>
            <person name="Shi H."/>
            <person name="Pan Z."/>
            <person name="Liu X."/>
        </authorList>
    </citation>
    <scope>NUCLEOTIDE SEQUENCE [LARGE SCALE GENOMIC DNA]</scope>
    <source>
        <strain evidence="10">FJAT-4402</strain>
    </source>
</reference>
<sequence>MLKKLNVSLFLATVFLLVSLILPLTSFASTTDTVPVFDDRDLPVSSDGKEVSKEKMQEFKRTMGEKSSSPPFEGTGKLNPTMDESYDENEKPNSPEEIDTNVVIGTDNRTRVNPTTTYPNRTVTFLDVKYPKAPGSYRCTGFFIDPDTVATAGHCVHDKSKGGWATSITVIPGKTGRSNPFSYTMGTTFYSVKGWTENENSDYDYGAIKVAKSLGNTVGWLGYSWQLSSLNGTGVILQGYPVDKPMGTMWEHSGSIQWSLSNRIGYHIDTHGGQSGAPVYKSTNHAVGIHSGGYSSYYNVGTRITEAKFDNLSYWKGL</sequence>
<dbReference type="Proteomes" id="UP000067625">
    <property type="component" value="Chromosome"/>
</dbReference>
<keyword evidence="4 6" id="KW-0378">Hydrolase</keyword>
<feature type="domain" description="Peptidase S1" evidence="8">
    <location>
        <begin position="133"/>
        <end position="295"/>
    </location>
</feature>
<evidence type="ECO:0000256" key="4">
    <source>
        <dbReference type="ARBA" id="ARBA00022801"/>
    </source>
</evidence>
<proteinExistence type="inferred from homology"/>
<dbReference type="InterPro" id="IPR050966">
    <property type="entry name" value="Glutamyl_endopeptidase"/>
</dbReference>
<dbReference type="Pfam" id="PF00089">
    <property type="entry name" value="Trypsin"/>
    <property type="match status" value="1"/>
</dbReference>
<dbReference type="PANTHER" id="PTHR15462:SF8">
    <property type="entry name" value="SERINE PROTEASE"/>
    <property type="match status" value="1"/>
</dbReference>
<dbReference type="InterPro" id="IPR043504">
    <property type="entry name" value="Peptidase_S1_PA_chymotrypsin"/>
</dbReference>
<feature type="chain" id="PRO_5006987231" description="Serine protease" evidence="6">
    <location>
        <begin position="29"/>
        <end position="318"/>
    </location>
</feature>
<dbReference type="Gene3D" id="2.40.10.10">
    <property type="entry name" value="Trypsin-like serine proteases"/>
    <property type="match status" value="2"/>
</dbReference>
<evidence type="ECO:0000256" key="6">
    <source>
        <dbReference type="RuleBase" id="RU004296"/>
    </source>
</evidence>
<keyword evidence="2 6" id="KW-0645">Protease</keyword>
<dbReference type="GO" id="GO:0004252">
    <property type="term" value="F:serine-type endopeptidase activity"/>
    <property type="evidence" value="ECO:0007669"/>
    <property type="project" value="InterPro"/>
</dbReference>
<keyword evidence="3 6" id="KW-0732">Signal</keyword>
<dbReference type="InterPro" id="IPR001254">
    <property type="entry name" value="Trypsin_dom"/>
</dbReference>
<dbReference type="EC" id="3.4.21.-" evidence="6"/>
<comment type="similarity">
    <text evidence="1 6">Belongs to the peptidase S1B family.</text>
</comment>
<dbReference type="PANTHER" id="PTHR15462">
    <property type="entry name" value="SERINE PROTEASE"/>
    <property type="match status" value="1"/>
</dbReference>
<dbReference type="PATRIC" id="fig|1441095.3.peg.5046"/>